<proteinExistence type="predicted"/>
<feature type="region of interest" description="Disordered" evidence="2">
    <location>
        <begin position="74"/>
        <end position="101"/>
    </location>
</feature>
<evidence type="ECO:0000313" key="4">
    <source>
        <dbReference type="Proteomes" id="UP000693970"/>
    </source>
</evidence>
<feature type="coiled-coil region" evidence="1">
    <location>
        <begin position="38"/>
        <end position="72"/>
    </location>
</feature>
<evidence type="ECO:0000256" key="1">
    <source>
        <dbReference type="SAM" id="Coils"/>
    </source>
</evidence>
<protein>
    <submittedName>
        <fullName evidence="3">Uncharacterized protein</fullName>
    </submittedName>
</protein>
<dbReference type="OrthoDB" id="48726at2759"/>
<keyword evidence="4" id="KW-1185">Reference proteome</keyword>
<evidence type="ECO:0000313" key="3">
    <source>
        <dbReference type="EMBL" id="KAG7354620.1"/>
    </source>
</evidence>
<accession>A0A9K3L2Q5</accession>
<organism evidence="3 4">
    <name type="scientific">Nitzschia inconspicua</name>
    <dbReference type="NCBI Taxonomy" id="303405"/>
    <lineage>
        <taxon>Eukaryota</taxon>
        <taxon>Sar</taxon>
        <taxon>Stramenopiles</taxon>
        <taxon>Ochrophyta</taxon>
        <taxon>Bacillariophyta</taxon>
        <taxon>Bacillariophyceae</taxon>
        <taxon>Bacillariophycidae</taxon>
        <taxon>Bacillariales</taxon>
        <taxon>Bacillariaceae</taxon>
        <taxon>Nitzschia</taxon>
    </lineage>
</organism>
<reference evidence="3" key="2">
    <citation type="submission" date="2021-04" db="EMBL/GenBank/DDBJ databases">
        <authorList>
            <person name="Podell S."/>
        </authorList>
    </citation>
    <scope>NUCLEOTIDE SEQUENCE</scope>
    <source>
        <strain evidence="3">Hildebrandi</strain>
    </source>
</reference>
<sequence length="101" mass="11208">MALTLLNHFVLQIPDANISFLIADSILALSFAYIQYGIKATEKEIVEAEGHRAEARHEMDKTAEKAQKAALRAAQKAGTKHSGAKQANVEKHYHIQQPSKR</sequence>
<gene>
    <name evidence="3" type="ORF">IV203_003976</name>
</gene>
<dbReference type="EMBL" id="JAGRRH010000016">
    <property type="protein sequence ID" value="KAG7354620.1"/>
    <property type="molecule type" value="Genomic_DNA"/>
</dbReference>
<reference evidence="3" key="1">
    <citation type="journal article" date="2021" name="Sci. Rep.">
        <title>Diploid genomic architecture of Nitzschia inconspicua, an elite biomass production diatom.</title>
        <authorList>
            <person name="Oliver A."/>
            <person name="Podell S."/>
            <person name="Pinowska A."/>
            <person name="Traller J.C."/>
            <person name="Smith S.R."/>
            <person name="McClure R."/>
            <person name="Beliaev A."/>
            <person name="Bohutskyi P."/>
            <person name="Hill E.A."/>
            <person name="Rabines A."/>
            <person name="Zheng H."/>
            <person name="Allen L.Z."/>
            <person name="Kuo A."/>
            <person name="Grigoriev I.V."/>
            <person name="Allen A.E."/>
            <person name="Hazlebeck D."/>
            <person name="Allen E.E."/>
        </authorList>
    </citation>
    <scope>NUCLEOTIDE SEQUENCE</scope>
    <source>
        <strain evidence="3">Hildebrandi</strain>
    </source>
</reference>
<name>A0A9K3L2Q5_9STRA</name>
<keyword evidence="1" id="KW-0175">Coiled coil</keyword>
<dbReference type="Proteomes" id="UP000693970">
    <property type="component" value="Unassembled WGS sequence"/>
</dbReference>
<dbReference type="AlphaFoldDB" id="A0A9K3L2Q5"/>
<comment type="caution">
    <text evidence="3">The sequence shown here is derived from an EMBL/GenBank/DDBJ whole genome shotgun (WGS) entry which is preliminary data.</text>
</comment>
<evidence type="ECO:0000256" key="2">
    <source>
        <dbReference type="SAM" id="MobiDB-lite"/>
    </source>
</evidence>